<name>N8WRW1_9GAMM</name>
<reference evidence="2 3" key="1">
    <citation type="submission" date="2013-02" db="EMBL/GenBank/DDBJ databases">
        <title>The Genome Sequence of Acinetobacter schindleri NIPH 900.</title>
        <authorList>
            <consortium name="The Broad Institute Genome Sequencing Platform"/>
            <consortium name="The Broad Institute Genome Sequencing Center for Infectious Disease"/>
            <person name="Cerqueira G."/>
            <person name="Feldgarden M."/>
            <person name="Courvalin P."/>
            <person name="Perichon B."/>
            <person name="Grillot-Courvalin C."/>
            <person name="Clermont D."/>
            <person name="Rocha E."/>
            <person name="Yoon E.-J."/>
            <person name="Nemec A."/>
            <person name="Walker B."/>
            <person name="Young S.K."/>
            <person name="Zeng Q."/>
            <person name="Gargeya S."/>
            <person name="Fitzgerald M."/>
            <person name="Haas B."/>
            <person name="Abouelleil A."/>
            <person name="Alvarado L."/>
            <person name="Arachchi H.M."/>
            <person name="Berlin A.M."/>
            <person name="Chapman S.B."/>
            <person name="Dewar J."/>
            <person name="Goldberg J."/>
            <person name="Griggs A."/>
            <person name="Gujja S."/>
            <person name="Hansen M."/>
            <person name="Howarth C."/>
            <person name="Imamovic A."/>
            <person name="Larimer J."/>
            <person name="McCowan C."/>
            <person name="Murphy C."/>
            <person name="Neiman D."/>
            <person name="Pearson M."/>
            <person name="Priest M."/>
            <person name="Roberts A."/>
            <person name="Saif S."/>
            <person name="Shea T."/>
            <person name="Sisk P."/>
            <person name="Sykes S."/>
            <person name="Wortman J."/>
            <person name="Nusbaum C."/>
            <person name="Birren B."/>
        </authorList>
    </citation>
    <scope>NUCLEOTIDE SEQUENCE [LARGE SCALE GENOMIC DNA]</scope>
    <source>
        <strain evidence="2 3">NIPH 900</strain>
    </source>
</reference>
<feature type="region of interest" description="Disordered" evidence="1">
    <location>
        <begin position="66"/>
        <end position="102"/>
    </location>
</feature>
<sequence>MDKTLLKLKVGMQVLHTKNGHVWTIKRIDANNKRCYLERRSGTNTFCLSAAYHFLISTKEHAHMKKSAGAKGVDDPKPAKAKKTPKITLKAPKETEKKTRGPQAGIKEMAKLISVLSYLAKFGPMTCKGINSAVLKTHHIRSVQRQMQTLIQEGYLKESYYDGAPHFEVLQIHKPWLLAYRKSICE</sequence>
<dbReference type="AlphaFoldDB" id="N8WRW1"/>
<keyword evidence="3" id="KW-1185">Reference proteome</keyword>
<protein>
    <submittedName>
        <fullName evidence="2">Uncharacterized protein</fullName>
    </submittedName>
</protein>
<accession>N8WRW1</accession>
<gene>
    <name evidence="2" type="ORF">F965_00077</name>
</gene>
<dbReference type="PATRIC" id="fig|1217675.3.peg.71"/>
<dbReference type="EMBL" id="APPI01000003">
    <property type="protein sequence ID" value="ENV14731.1"/>
    <property type="molecule type" value="Genomic_DNA"/>
</dbReference>
<evidence type="ECO:0000256" key="1">
    <source>
        <dbReference type="SAM" id="MobiDB-lite"/>
    </source>
</evidence>
<comment type="caution">
    <text evidence="2">The sequence shown here is derived from an EMBL/GenBank/DDBJ whole genome shotgun (WGS) entry which is preliminary data.</text>
</comment>
<proteinExistence type="predicted"/>
<organism evidence="2 3">
    <name type="scientific">Acinetobacter schindleri NIPH 900</name>
    <dbReference type="NCBI Taxonomy" id="1217675"/>
    <lineage>
        <taxon>Bacteria</taxon>
        <taxon>Pseudomonadati</taxon>
        <taxon>Pseudomonadota</taxon>
        <taxon>Gammaproteobacteria</taxon>
        <taxon>Moraxellales</taxon>
        <taxon>Moraxellaceae</taxon>
        <taxon>Acinetobacter</taxon>
    </lineage>
</organism>
<evidence type="ECO:0000313" key="2">
    <source>
        <dbReference type="EMBL" id="ENV14731.1"/>
    </source>
</evidence>
<dbReference type="RefSeq" id="WP_004811493.1">
    <property type="nucleotide sequence ID" value="NZ_KB849446.1"/>
</dbReference>
<dbReference type="HOGENOM" id="CLU_1451539_0_0_6"/>
<evidence type="ECO:0000313" key="3">
    <source>
        <dbReference type="Proteomes" id="UP000018438"/>
    </source>
</evidence>
<dbReference type="Proteomes" id="UP000018438">
    <property type="component" value="Unassembled WGS sequence"/>
</dbReference>